<evidence type="ECO:0000256" key="1">
    <source>
        <dbReference type="SAM" id="MobiDB-lite"/>
    </source>
</evidence>
<keyword evidence="3" id="KW-1185">Reference proteome</keyword>
<dbReference type="Proteomes" id="UP000000768">
    <property type="component" value="Chromosome 1"/>
</dbReference>
<feature type="region of interest" description="Disordered" evidence="1">
    <location>
        <begin position="39"/>
        <end position="60"/>
    </location>
</feature>
<organism evidence="2 3">
    <name type="scientific">Sorghum bicolor</name>
    <name type="common">Sorghum</name>
    <name type="synonym">Sorghum vulgare</name>
    <dbReference type="NCBI Taxonomy" id="4558"/>
    <lineage>
        <taxon>Eukaryota</taxon>
        <taxon>Viridiplantae</taxon>
        <taxon>Streptophyta</taxon>
        <taxon>Embryophyta</taxon>
        <taxon>Tracheophyta</taxon>
        <taxon>Spermatophyta</taxon>
        <taxon>Magnoliopsida</taxon>
        <taxon>Liliopsida</taxon>
        <taxon>Poales</taxon>
        <taxon>Poaceae</taxon>
        <taxon>PACMAD clade</taxon>
        <taxon>Panicoideae</taxon>
        <taxon>Andropogonodae</taxon>
        <taxon>Andropogoneae</taxon>
        <taxon>Sorghinae</taxon>
        <taxon>Sorghum</taxon>
    </lineage>
</organism>
<dbReference type="AlphaFoldDB" id="A0A1Z5S586"/>
<protein>
    <submittedName>
        <fullName evidence="2">Uncharacterized protein</fullName>
    </submittedName>
</protein>
<name>A0A1Z5S586_SORBI</name>
<dbReference type="InParanoid" id="A0A1Z5S586"/>
<accession>A0A1Z5S586</accession>
<dbReference type="Gramene" id="OQU91084">
    <property type="protein sequence ID" value="OQU91084"/>
    <property type="gene ID" value="SORBI_3001G110250"/>
</dbReference>
<proteinExistence type="predicted"/>
<gene>
    <name evidence="2" type="ORF">SORBI_3001G110250</name>
</gene>
<reference evidence="2 3" key="1">
    <citation type="journal article" date="2009" name="Nature">
        <title>The Sorghum bicolor genome and the diversification of grasses.</title>
        <authorList>
            <person name="Paterson A.H."/>
            <person name="Bowers J.E."/>
            <person name="Bruggmann R."/>
            <person name="Dubchak I."/>
            <person name="Grimwood J."/>
            <person name="Gundlach H."/>
            <person name="Haberer G."/>
            <person name="Hellsten U."/>
            <person name="Mitros T."/>
            <person name="Poliakov A."/>
            <person name="Schmutz J."/>
            <person name="Spannagl M."/>
            <person name="Tang H."/>
            <person name="Wang X."/>
            <person name="Wicker T."/>
            <person name="Bharti A.K."/>
            <person name="Chapman J."/>
            <person name="Feltus F.A."/>
            <person name="Gowik U."/>
            <person name="Grigoriev I.V."/>
            <person name="Lyons E."/>
            <person name="Maher C.A."/>
            <person name="Martis M."/>
            <person name="Narechania A."/>
            <person name="Otillar R.P."/>
            <person name="Penning B.W."/>
            <person name="Salamov A.A."/>
            <person name="Wang Y."/>
            <person name="Zhang L."/>
            <person name="Carpita N.C."/>
            <person name="Freeling M."/>
            <person name="Gingle A.R."/>
            <person name="Hash C.T."/>
            <person name="Keller B."/>
            <person name="Klein P."/>
            <person name="Kresovich S."/>
            <person name="McCann M.C."/>
            <person name="Ming R."/>
            <person name="Peterson D.G."/>
            <person name="Mehboob-ur-Rahman"/>
            <person name="Ware D."/>
            <person name="Westhoff P."/>
            <person name="Mayer K.F."/>
            <person name="Messing J."/>
            <person name="Rokhsar D.S."/>
        </authorList>
    </citation>
    <scope>NUCLEOTIDE SEQUENCE [LARGE SCALE GENOMIC DNA]</scope>
    <source>
        <strain evidence="3">cv. BTx623</strain>
    </source>
</reference>
<evidence type="ECO:0000313" key="3">
    <source>
        <dbReference type="Proteomes" id="UP000000768"/>
    </source>
</evidence>
<sequence length="60" mass="7005">MVYLRSPLFIVLDFQKAPGKRMKRQEISGFALWSSASTLHHRHNGREGTLTTSRPPRQRR</sequence>
<evidence type="ECO:0000313" key="2">
    <source>
        <dbReference type="EMBL" id="OQU91084.1"/>
    </source>
</evidence>
<reference evidence="3" key="2">
    <citation type="journal article" date="2018" name="Plant J.">
        <title>The Sorghum bicolor reference genome: improved assembly, gene annotations, a transcriptome atlas, and signatures of genome organization.</title>
        <authorList>
            <person name="McCormick R.F."/>
            <person name="Truong S.K."/>
            <person name="Sreedasyam A."/>
            <person name="Jenkins J."/>
            <person name="Shu S."/>
            <person name="Sims D."/>
            <person name="Kennedy M."/>
            <person name="Amirebrahimi M."/>
            <person name="Weers B.D."/>
            <person name="McKinley B."/>
            <person name="Mattison A."/>
            <person name="Morishige D.T."/>
            <person name="Grimwood J."/>
            <person name="Schmutz J."/>
            <person name="Mullet J.E."/>
        </authorList>
    </citation>
    <scope>NUCLEOTIDE SEQUENCE [LARGE SCALE GENOMIC DNA]</scope>
    <source>
        <strain evidence="3">cv. BTx623</strain>
    </source>
</reference>
<feature type="compositionally biased region" description="Polar residues" evidence="1">
    <location>
        <begin position="49"/>
        <end position="60"/>
    </location>
</feature>
<dbReference type="EMBL" id="CM000760">
    <property type="protein sequence ID" value="OQU91084.1"/>
    <property type="molecule type" value="Genomic_DNA"/>
</dbReference>